<organism evidence="1 2">
    <name type="scientific">Fictibacillus marinisediminis</name>
    <dbReference type="NCBI Taxonomy" id="2878389"/>
    <lineage>
        <taxon>Bacteria</taxon>
        <taxon>Bacillati</taxon>
        <taxon>Bacillota</taxon>
        <taxon>Bacilli</taxon>
        <taxon>Bacillales</taxon>
        <taxon>Fictibacillaceae</taxon>
        <taxon>Fictibacillus</taxon>
    </lineage>
</organism>
<dbReference type="Proteomes" id="UP001139011">
    <property type="component" value="Unassembled WGS sequence"/>
</dbReference>
<evidence type="ECO:0008006" key="3">
    <source>
        <dbReference type="Google" id="ProtNLM"/>
    </source>
</evidence>
<sequence length="235" mass="26185">MYRQRQVVDVKRGNVAGDGSIDTVYLTAEKTADSPYWVNIAAVVQDGGTNQYVQLPLKENSGYNPTLFLGDFTGDKVEDIMVVMDTGGSGGMINAYVFAYRGGQFGPLFDSGVFSDQLKYRVFYLDQYKAQVNSYSLKQKFIIDLSTKDKEYLSEIYYPNGKLKAPIQGFVSPLSGLYPVDFDRNGVYELLAYQNIAGRYNADRLGYVQTTLKWNGSEFGAEMQNVAIFGGDIRG</sequence>
<dbReference type="RefSeq" id="WP_248251410.1">
    <property type="nucleotide sequence ID" value="NZ_JAIWJX010000002.1"/>
</dbReference>
<protein>
    <recommendedName>
        <fullName evidence="3">VCBS repeat-containing protein</fullName>
    </recommendedName>
</protein>
<evidence type="ECO:0000313" key="2">
    <source>
        <dbReference type="Proteomes" id="UP001139011"/>
    </source>
</evidence>
<accession>A0A9X1X830</accession>
<gene>
    <name evidence="1" type="ORF">LCY76_03060</name>
</gene>
<dbReference type="EMBL" id="JAIWJX010000002">
    <property type="protein sequence ID" value="MCK6255603.1"/>
    <property type="molecule type" value="Genomic_DNA"/>
</dbReference>
<proteinExistence type="predicted"/>
<keyword evidence="2" id="KW-1185">Reference proteome</keyword>
<comment type="caution">
    <text evidence="1">The sequence shown here is derived from an EMBL/GenBank/DDBJ whole genome shotgun (WGS) entry which is preliminary data.</text>
</comment>
<dbReference type="AlphaFoldDB" id="A0A9X1X830"/>
<reference evidence="1" key="1">
    <citation type="submission" date="2021-09" db="EMBL/GenBank/DDBJ databases">
        <title>Genome analysis of Fictibacillus sp. KIGAM418 isolated from marine sediment.</title>
        <authorList>
            <person name="Seo M.-J."/>
            <person name="Cho E.-S."/>
            <person name="Hwang C.Y."/>
        </authorList>
    </citation>
    <scope>NUCLEOTIDE SEQUENCE</scope>
    <source>
        <strain evidence="1">KIGAM418</strain>
    </source>
</reference>
<dbReference type="SUPFAM" id="SSF69318">
    <property type="entry name" value="Integrin alpha N-terminal domain"/>
    <property type="match status" value="1"/>
</dbReference>
<dbReference type="InterPro" id="IPR028994">
    <property type="entry name" value="Integrin_alpha_N"/>
</dbReference>
<name>A0A9X1X830_9BACL</name>
<evidence type="ECO:0000313" key="1">
    <source>
        <dbReference type="EMBL" id="MCK6255603.1"/>
    </source>
</evidence>